<dbReference type="Proteomes" id="UP001194714">
    <property type="component" value="Unassembled WGS sequence"/>
</dbReference>
<keyword evidence="7 9" id="KW-1133">Transmembrane helix</keyword>
<dbReference type="SUPFAM" id="SSF103473">
    <property type="entry name" value="MFS general substrate transporter"/>
    <property type="match status" value="1"/>
</dbReference>
<dbReference type="NCBIfam" id="TIGR00769">
    <property type="entry name" value="AAA"/>
    <property type="match status" value="1"/>
</dbReference>
<evidence type="ECO:0000313" key="11">
    <source>
        <dbReference type="EMBL" id="MBF5058917.1"/>
    </source>
</evidence>
<dbReference type="InterPro" id="IPR010916">
    <property type="entry name" value="TonB_box_CS"/>
</dbReference>
<name>A0ABS0AXQ6_9BACT</name>
<keyword evidence="4 9" id="KW-0812">Transmembrane</keyword>
<evidence type="ECO:0000256" key="6">
    <source>
        <dbReference type="ARBA" id="ARBA00022840"/>
    </source>
</evidence>
<feature type="transmembrane region" description="Helical" evidence="9">
    <location>
        <begin position="320"/>
        <end position="341"/>
    </location>
</feature>
<reference evidence="11 12" key="1">
    <citation type="submission" date="2020-01" db="EMBL/GenBank/DDBJ databases">
        <title>Draft genome sequence of Cand. Neptunochlamydia vexilliferae K9.</title>
        <authorList>
            <person name="Schulz F."/>
            <person name="Koestlbacher S."/>
            <person name="Wascher F."/>
            <person name="Pizzetti I."/>
            <person name="Horn M."/>
        </authorList>
    </citation>
    <scope>NUCLEOTIDE SEQUENCE [LARGE SCALE GENOMIC DNA]</scope>
    <source>
        <strain evidence="11 12">K9</strain>
    </source>
</reference>
<evidence type="ECO:0000256" key="8">
    <source>
        <dbReference type="ARBA" id="ARBA00023136"/>
    </source>
</evidence>
<dbReference type="InterPro" id="IPR036259">
    <property type="entry name" value="MFS_trans_sf"/>
</dbReference>
<dbReference type="EMBL" id="JAAEJV010000006">
    <property type="protein sequence ID" value="MBF5058917.1"/>
    <property type="molecule type" value="Genomic_DNA"/>
</dbReference>
<evidence type="ECO:0000256" key="5">
    <source>
        <dbReference type="ARBA" id="ARBA00022741"/>
    </source>
</evidence>
<feature type="transmembrane region" description="Helical" evidence="9">
    <location>
        <begin position="380"/>
        <end position="399"/>
    </location>
</feature>
<evidence type="ECO:0000256" key="2">
    <source>
        <dbReference type="ARBA" id="ARBA00007127"/>
    </source>
</evidence>
<feature type="transmembrane region" description="Helical" evidence="9">
    <location>
        <begin position="221"/>
        <end position="242"/>
    </location>
</feature>
<protein>
    <recommendedName>
        <fullName evidence="9">ADP,ATP carrier protein</fullName>
    </recommendedName>
</protein>
<feature type="transmembrane region" description="Helical" evidence="9">
    <location>
        <begin position="63"/>
        <end position="80"/>
    </location>
</feature>
<evidence type="ECO:0000256" key="9">
    <source>
        <dbReference type="RuleBase" id="RU363121"/>
    </source>
</evidence>
<feature type="compositionally biased region" description="Low complexity" evidence="10">
    <location>
        <begin position="517"/>
        <end position="528"/>
    </location>
</feature>
<comment type="similarity">
    <text evidence="2 9">Belongs to the ADP/ATP translocase tlc family.</text>
</comment>
<proteinExistence type="inferred from homology"/>
<feature type="transmembrane region" description="Helical" evidence="9">
    <location>
        <begin position="353"/>
        <end position="374"/>
    </location>
</feature>
<dbReference type="Pfam" id="PF03219">
    <property type="entry name" value="TLC"/>
    <property type="match status" value="1"/>
</dbReference>
<feature type="transmembrane region" description="Helical" evidence="9">
    <location>
        <begin position="26"/>
        <end position="43"/>
    </location>
</feature>
<evidence type="ECO:0000256" key="1">
    <source>
        <dbReference type="ARBA" id="ARBA00004141"/>
    </source>
</evidence>
<dbReference type="InterPro" id="IPR004667">
    <property type="entry name" value="ADP_ATP_car_bac_type"/>
</dbReference>
<dbReference type="PROSITE" id="PS00430">
    <property type="entry name" value="TONB_DEPENDENT_REC_1"/>
    <property type="match status" value="1"/>
</dbReference>
<feature type="compositionally biased region" description="Basic and acidic residues" evidence="10">
    <location>
        <begin position="497"/>
        <end position="508"/>
    </location>
</feature>
<feature type="transmembrane region" description="Helical" evidence="9">
    <location>
        <begin position="449"/>
        <end position="482"/>
    </location>
</feature>
<accession>A0ABS0AXQ6</accession>
<evidence type="ECO:0000256" key="4">
    <source>
        <dbReference type="ARBA" id="ARBA00022692"/>
    </source>
</evidence>
<comment type="caution">
    <text evidence="11">The sequence shown here is derived from an EMBL/GenBank/DDBJ whole genome shotgun (WGS) entry which is preliminary data.</text>
</comment>
<evidence type="ECO:0000256" key="3">
    <source>
        <dbReference type="ARBA" id="ARBA00022448"/>
    </source>
</evidence>
<organism evidence="11 12">
    <name type="scientific">Candidatus Neptunichlamydia vexilliferae</name>
    <dbReference type="NCBI Taxonomy" id="1651774"/>
    <lineage>
        <taxon>Bacteria</taxon>
        <taxon>Pseudomonadati</taxon>
        <taxon>Chlamydiota</taxon>
        <taxon>Chlamydiia</taxon>
        <taxon>Parachlamydiales</taxon>
        <taxon>Simkaniaceae</taxon>
        <taxon>Candidatus Neptunichlamydia</taxon>
    </lineage>
</organism>
<feature type="region of interest" description="Disordered" evidence="10">
    <location>
        <begin position="496"/>
        <end position="528"/>
    </location>
</feature>
<evidence type="ECO:0000256" key="10">
    <source>
        <dbReference type="SAM" id="MobiDB-lite"/>
    </source>
</evidence>
<gene>
    <name evidence="11" type="ORF">NEPTK9_000417</name>
</gene>
<keyword evidence="12" id="KW-1185">Reference proteome</keyword>
<keyword evidence="8 9" id="KW-0472">Membrane</keyword>
<feature type="transmembrane region" description="Helical" evidence="9">
    <location>
        <begin position="182"/>
        <end position="201"/>
    </location>
</feature>
<dbReference type="PANTHER" id="PTHR31187">
    <property type="match status" value="1"/>
</dbReference>
<keyword evidence="6 9" id="KW-0067">ATP-binding</keyword>
<comment type="subcellular location">
    <subcellularLocation>
        <location evidence="1 9">Membrane</location>
        <topology evidence="1 9">Multi-pass membrane protein</topology>
    </subcellularLocation>
</comment>
<feature type="transmembrane region" description="Helical" evidence="9">
    <location>
        <begin position="149"/>
        <end position="170"/>
    </location>
</feature>
<feature type="transmembrane region" description="Helical" evidence="9">
    <location>
        <begin position="282"/>
        <end position="300"/>
    </location>
</feature>
<keyword evidence="3 9" id="KW-0813">Transport</keyword>
<dbReference type="RefSeq" id="WP_194847211.1">
    <property type="nucleotide sequence ID" value="NZ_JAAEJV010000006.1"/>
</dbReference>
<feature type="transmembrane region" description="Helical" evidence="9">
    <location>
        <begin position="92"/>
        <end position="112"/>
    </location>
</feature>
<sequence>MASTTQEFGKWRSRLWPVHRFELKKLIPMVLLFFFILFNYTILRDTKDTLVVTAAKGSQVIPFLKLWAVMPCAILFMLIYAKMSNKLSKTKLFYSTVIPFIVFFGLFGTVLYPFREALHPHAFCDMLQTTLPAGMKGLVDVIRNWTFSLFYVMSELWGSMAISLLFWGFANDISKVSESKRFYTIFAMFANVSLILSGRFIQWAAKIREGLTAADPWQVTLNYTMAMVVIAGLLVLGLYWWINKYVLTDKRFYDPSEQKTAKKKKPKLSIKESFMYLVRSKYMGCIALLVIGYGIAINLVEVTWKDQLHHQYPSNNAYQAFMGGFSEKTGIVTILVTFFLGGTVVRRFGWGKTALITPIMILVTGVAFFTFIIFGSKMSGMVAAIGTTPLMLAVIFGTIQNISSKSAKYSFFDPTKEMAYIPLGQEEKVKGKAAIDVVGARLGKSGGALIYNILLPLVGAATVAGAAPYVAVILLGVIFAWITAARSLNKQFLSLTSKKEEEKAPEEAKEVEEAEPTAKTAEEPAATT</sequence>
<evidence type="ECO:0000313" key="12">
    <source>
        <dbReference type="Proteomes" id="UP001194714"/>
    </source>
</evidence>
<evidence type="ECO:0000256" key="7">
    <source>
        <dbReference type="ARBA" id="ARBA00022989"/>
    </source>
</evidence>
<dbReference type="PANTHER" id="PTHR31187:SF1">
    <property type="entry name" value="ADP,ATP CARRIER PROTEIN 1"/>
    <property type="match status" value="1"/>
</dbReference>
<keyword evidence="5 9" id="KW-0547">Nucleotide-binding</keyword>